<protein>
    <submittedName>
        <fullName evidence="1">Uncharacterized protein</fullName>
    </submittedName>
</protein>
<dbReference type="GeneID" id="23798577"/>
<dbReference type="AlphaFoldDB" id="U2E3U2"/>
<dbReference type="RefSeq" id="WP_021029466.1">
    <property type="nucleotide sequence ID" value="NC_021921.1"/>
</dbReference>
<reference evidence="1 2" key="1">
    <citation type="journal article" date="2011" name="J. Bacteriol.">
        <title>Genome sequence of Halorhabdus tiamatea, the first archaeon isolated from a deep-sea anoxic brine lake.</title>
        <authorList>
            <person name="Antunes A."/>
            <person name="Alam I."/>
            <person name="Bajic V.B."/>
            <person name="Stingl U."/>
        </authorList>
    </citation>
    <scope>NUCLEOTIDE SEQUENCE [LARGE SCALE GENOMIC DNA]</scope>
    <source>
        <strain evidence="1 2">SARL4B</strain>
    </source>
</reference>
<evidence type="ECO:0000313" key="2">
    <source>
        <dbReference type="Proteomes" id="UP000003861"/>
    </source>
</evidence>
<dbReference type="PATRIC" id="fig|1033806.13.peg.1135"/>
<name>U2E3U2_9EURY</name>
<proteinExistence type="predicted"/>
<dbReference type="EMBL" id="AFNT02000012">
    <property type="protein sequence ID" value="ERJ06611.1"/>
    <property type="molecule type" value="Genomic_DNA"/>
</dbReference>
<organism evidence="1 2">
    <name type="scientific">Halorhabdus tiamatea SARL4B</name>
    <dbReference type="NCBI Taxonomy" id="1033806"/>
    <lineage>
        <taxon>Archaea</taxon>
        <taxon>Methanobacteriati</taxon>
        <taxon>Methanobacteriota</taxon>
        <taxon>Stenosarchaea group</taxon>
        <taxon>Halobacteria</taxon>
        <taxon>Halobacteriales</taxon>
        <taxon>Haloarculaceae</taxon>
        <taxon>Halorhabdus</taxon>
    </lineage>
</organism>
<accession>U2E3U2</accession>
<evidence type="ECO:0000313" key="1">
    <source>
        <dbReference type="EMBL" id="ERJ06611.1"/>
    </source>
</evidence>
<dbReference type="Proteomes" id="UP000003861">
    <property type="component" value="Unassembled WGS sequence"/>
</dbReference>
<gene>
    <name evidence="1" type="ORF">HLRTI_001317</name>
</gene>
<comment type="caution">
    <text evidence="1">The sequence shown here is derived from an EMBL/GenBank/DDBJ whole genome shotgun (WGS) entry which is preliminary data.</text>
</comment>
<sequence>MQGNTGITKTMTKTCDPCEADAGTGTIITKLVNGYGPYAYRVTCENGDAEWEYLGKVEDGDAYQNEDLPEPDAPDVEDGLEIESWDDLNVISEHPGKPDGDADLVEGVDVPGTGGMIAVEDTGMNYDEPMWTVFIQNSLVDEDTKYDTLGSGFGVAESEDREEAVAAAEKAVAKMKDDEPDVSGPGLQEEYAEELTQFLDG</sequence>
<dbReference type="OrthoDB" id="198262at2157"/>
<reference evidence="1 2" key="2">
    <citation type="journal article" date="2013" name="PLoS ONE">
        <title>INDIGO - INtegrated Data Warehouse of MIcrobial GenOmes with Examples from the Red Sea Extremophiles.</title>
        <authorList>
            <person name="Alam I."/>
            <person name="Antunes A."/>
            <person name="Kamau A.A."/>
            <person name="Ba Alawi W."/>
            <person name="Kalkatawi M."/>
            <person name="Stingl U."/>
            <person name="Bajic V.B."/>
        </authorList>
    </citation>
    <scope>NUCLEOTIDE SEQUENCE [LARGE SCALE GENOMIC DNA]</scope>
    <source>
        <strain evidence="1 2">SARL4B</strain>
    </source>
</reference>